<comment type="caution">
    <text evidence="1">The sequence shown here is derived from an EMBL/GenBank/DDBJ whole genome shotgun (WGS) entry which is preliminary data.</text>
</comment>
<dbReference type="EMBL" id="QKKF02016774">
    <property type="protein sequence ID" value="RZF41339.1"/>
    <property type="molecule type" value="Genomic_DNA"/>
</dbReference>
<organism evidence="1 2">
    <name type="scientific">Laodelphax striatellus</name>
    <name type="common">Small brown planthopper</name>
    <name type="synonym">Delphax striatella</name>
    <dbReference type="NCBI Taxonomy" id="195883"/>
    <lineage>
        <taxon>Eukaryota</taxon>
        <taxon>Metazoa</taxon>
        <taxon>Ecdysozoa</taxon>
        <taxon>Arthropoda</taxon>
        <taxon>Hexapoda</taxon>
        <taxon>Insecta</taxon>
        <taxon>Pterygota</taxon>
        <taxon>Neoptera</taxon>
        <taxon>Paraneoptera</taxon>
        <taxon>Hemiptera</taxon>
        <taxon>Auchenorrhyncha</taxon>
        <taxon>Fulgoroidea</taxon>
        <taxon>Delphacidae</taxon>
        <taxon>Criomorphinae</taxon>
        <taxon>Laodelphax</taxon>
    </lineage>
</organism>
<dbReference type="Proteomes" id="UP000291343">
    <property type="component" value="Unassembled WGS sequence"/>
</dbReference>
<name>A0A482X627_LAOST</name>
<reference evidence="1 2" key="1">
    <citation type="journal article" date="2017" name="Gigascience">
        <title>Genome sequence of the small brown planthopper, Laodelphax striatellus.</title>
        <authorList>
            <person name="Zhu J."/>
            <person name="Jiang F."/>
            <person name="Wang X."/>
            <person name="Yang P."/>
            <person name="Bao Y."/>
            <person name="Zhao W."/>
            <person name="Wang W."/>
            <person name="Lu H."/>
            <person name="Wang Q."/>
            <person name="Cui N."/>
            <person name="Li J."/>
            <person name="Chen X."/>
            <person name="Luo L."/>
            <person name="Yu J."/>
            <person name="Kang L."/>
            <person name="Cui F."/>
        </authorList>
    </citation>
    <scope>NUCLEOTIDE SEQUENCE [LARGE SCALE GENOMIC DNA]</scope>
    <source>
        <strain evidence="1">Lst14</strain>
    </source>
</reference>
<proteinExistence type="predicted"/>
<evidence type="ECO:0000313" key="1">
    <source>
        <dbReference type="EMBL" id="RZF41339.1"/>
    </source>
</evidence>
<dbReference type="InParanoid" id="A0A482X627"/>
<accession>A0A482X627</accession>
<sequence>MGLLHLQLTVMNNIGMAECLSSLHALIPVQKLISWPSSHIIAGRRAQYD</sequence>
<keyword evidence="2" id="KW-1185">Reference proteome</keyword>
<protein>
    <submittedName>
        <fullName evidence="1">Uncharacterized protein</fullName>
    </submittedName>
</protein>
<gene>
    <name evidence="1" type="ORF">LSTR_LSTR000053</name>
</gene>
<evidence type="ECO:0000313" key="2">
    <source>
        <dbReference type="Proteomes" id="UP000291343"/>
    </source>
</evidence>
<dbReference type="AlphaFoldDB" id="A0A482X627"/>